<gene>
    <name evidence="1" type="ORF">ENF18_02945</name>
</gene>
<dbReference type="Proteomes" id="UP000885847">
    <property type="component" value="Unassembled WGS sequence"/>
</dbReference>
<dbReference type="AlphaFoldDB" id="A0A7C0ZCK1"/>
<dbReference type="Gene3D" id="1.25.10.10">
    <property type="entry name" value="Leucine-rich Repeat Variant"/>
    <property type="match status" value="1"/>
</dbReference>
<reference evidence="1" key="1">
    <citation type="journal article" date="2020" name="mSystems">
        <title>Genome- and Community-Level Interaction Insights into Carbon Utilization and Element Cycling Functions of Hydrothermarchaeota in Hydrothermal Sediment.</title>
        <authorList>
            <person name="Zhou Z."/>
            <person name="Liu Y."/>
            <person name="Xu W."/>
            <person name="Pan J."/>
            <person name="Luo Z.H."/>
            <person name="Li M."/>
        </authorList>
    </citation>
    <scope>NUCLEOTIDE SEQUENCE [LARGE SCALE GENOMIC DNA]</scope>
    <source>
        <strain evidence="1">HyVt-102</strain>
    </source>
</reference>
<name>A0A7C0ZCK1_UNCW3</name>
<dbReference type="InterPro" id="IPR016024">
    <property type="entry name" value="ARM-type_fold"/>
</dbReference>
<dbReference type="SUPFAM" id="SSF48371">
    <property type="entry name" value="ARM repeat"/>
    <property type="match status" value="1"/>
</dbReference>
<accession>A0A7C0ZCK1</accession>
<evidence type="ECO:0008006" key="2">
    <source>
        <dbReference type="Google" id="ProtNLM"/>
    </source>
</evidence>
<dbReference type="InterPro" id="IPR011989">
    <property type="entry name" value="ARM-like"/>
</dbReference>
<sequence length="513" mass="59749">MEREQQVKKFINSLLKTIKGLKLYRSKSRLPQKFLKETYDILLELLKDGPQTFDIDTERILYSGKEVHRDDNKITSLPLFFYRNGIRSITFLEGLELEELERFVDIVAKSEFVSDLNLSEDLWESNFVNIIFTIVELPMGDYSWIIEDRVDVYNGGMKFAGVLPPEEEKIEKDETREYGSGLLLKGDREDTLIKTVFNLILLENNEERIIQVASVLGEYLERSIEDGDAVPLLIFLRYLDENIDKIKVGKEYVYDLKRILCGEKALNLYSTLLKSGEKSNIPLVMELLGTCEEGAVKVIQEILDDIIDDETVREMGRILYRVGSNDPNSIVYLLESDNPRVVYLGLEVVKALSDKTFIPYLEKLLKENRYKEKVIKILIPLVPRERLFHFLESEDYTIRMNVYRAINFLAGEDEANVFLEKVNSPDFWNLSTDERRHLLRILSTLKSYDTVRALSRVLSKYTMNPEHIETKKYAVKMLGEVGTKDAIAVLKKHRWSRHLRRTVKEVLKRHEKG</sequence>
<protein>
    <recommendedName>
        <fullName evidence="2">HEAT repeat domain-containing protein</fullName>
    </recommendedName>
</protein>
<dbReference type="EMBL" id="DQWE01000138">
    <property type="protein sequence ID" value="HDI82734.1"/>
    <property type="molecule type" value="Genomic_DNA"/>
</dbReference>
<proteinExistence type="predicted"/>
<evidence type="ECO:0000313" key="1">
    <source>
        <dbReference type="EMBL" id="HDI82734.1"/>
    </source>
</evidence>
<organism evidence="1">
    <name type="scientific">candidate division WOR-3 bacterium</name>
    <dbReference type="NCBI Taxonomy" id="2052148"/>
    <lineage>
        <taxon>Bacteria</taxon>
        <taxon>Bacteria division WOR-3</taxon>
    </lineage>
</organism>
<comment type="caution">
    <text evidence="1">The sequence shown here is derived from an EMBL/GenBank/DDBJ whole genome shotgun (WGS) entry which is preliminary data.</text>
</comment>